<feature type="region of interest" description="Disordered" evidence="13">
    <location>
        <begin position="1"/>
        <end position="108"/>
    </location>
</feature>
<comment type="catalytic activity">
    <reaction evidence="10">
        <text>L-threonyl-[protein] + ATP = O-phospho-L-threonyl-[protein] + ADP + H(+)</text>
        <dbReference type="Rhea" id="RHEA:46608"/>
        <dbReference type="Rhea" id="RHEA-COMP:11060"/>
        <dbReference type="Rhea" id="RHEA-COMP:11605"/>
        <dbReference type="ChEBI" id="CHEBI:15378"/>
        <dbReference type="ChEBI" id="CHEBI:30013"/>
        <dbReference type="ChEBI" id="CHEBI:30616"/>
        <dbReference type="ChEBI" id="CHEBI:61977"/>
        <dbReference type="ChEBI" id="CHEBI:456216"/>
        <dbReference type="EC" id="2.7.11.12"/>
    </reaction>
</comment>
<dbReference type="InterPro" id="IPR000719">
    <property type="entry name" value="Prot_kinase_dom"/>
</dbReference>
<dbReference type="PROSITE" id="PS00108">
    <property type="entry name" value="PROTEIN_KINASE_ST"/>
    <property type="match status" value="1"/>
</dbReference>
<dbReference type="Gene3D" id="2.60.120.10">
    <property type="entry name" value="Jelly Rolls"/>
    <property type="match status" value="3"/>
</dbReference>
<dbReference type="GO" id="GO:0005952">
    <property type="term" value="C:cAMP-dependent protein kinase complex"/>
    <property type="evidence" value="ECO:0007669"/>
    <property type="project" value="TreeGrafter"/>
</dbReference>
<dbReference type="Pfam" id="PF00069">
    <property type="entry name" value="Pkinase"/>
    <property type="match status" value="1"/>
</dbReference>
<dbReference type="Pfam" id="PF00027">
    <property type="entry name" value="cNMP_binding"/>
    <property type="match status" value="1"/>
</dbReference>
<dbReference type="SMART" id="SM00220">
    <property type="entry name" value="S_TKc"/>
    <property type="match status" value="1"/>
</dbReference>
<dbReference type="GO" id="GO:0004691">
    <property type="term" value="F:cAMP-dependent protein kinase activity"/>
    <property type="evidence" value="ECO:0007669"/>
    <property type="project" value="TreeGrafter"/>
</dbReference>
<dbReference type="CDD" id="cd00038">
    <property type="entry name" value="CAP_ED"/>
    <property type="match status" value="2"/>
</dbReference>
<keyword evidence="8 12" id="KW-0067">ATP-binding</keyword>
<feature type="compositionally biased region" description="Basic and acidic residues" evidence="13">
    <location>
        <begin position="14"/>
        <end position="34"/>
    </location>
</feature>
<evidence type="ECO:0000259" key="16">
    <source>
        <dbReference type="PROSITE" id="PS51285"/>
    </source>
</evidence>
<feature type="domain" description="Protein kinase" evidence="14">
    <location>
        <begin position="579"/>
        <end position="843"/>
    </location>
</feature>
<gene>
    <name evidence="17" type="ORF">APAL1065_LOCUS24343</name>
</gene>
<evidence type="ECO:0000256" key="6">
    <source>
        <dbReference type="ARBA" id="ARBA00022741"/>
    </source>
</evidence>
<evidence type="ECO:0000256" key="10">
    <source>
        <dbReference type="ARBA" id="ARBA00047298"/>
    </source>
</evidence>
<evidence type="ECO:0000259" key="14">
    <source>
        <dbReference type="PROSITE" id="PS50011"/>
    </source>
</evidence>
<keyword evidence="7" id="KW-0418">Kinase</keyword>
<feature type="domain" description="Cyclic nucleotide-binding" evidence="15">
    <location>
        <begin position="299"/>
        <end position="406"/>
    </location>
</feature>
<reference evidence="17" key="1">
    <citation type="submission" date="2021-01" db="EMBL/GenBank/DDBJ databases">
        <authorList>
            <person name="Corre E."/>
            <person name="Pelletier E."/>
            <person name="Niang G."/>
            <person name="Scheremetjew M."/>
            <person name="Finn R."/>
            <person name="Kale V."/>
            <person name="Holt S."/>
            <person name="Cochrane G."/>
            <person name="Meng A."/>
            <person name="Brown T."/>
            <person name="Cohen L."/>
        </authorList>
    </citation>
    <scope>NUCLEOTIDE SEQUENCE</scope>
    <source>
        <strain evidence="17">CCMP125</strain>
    </source>
</reference>
<dbReference type="EMBL" id="HBHT01036222">
    <property type="protein sequence ID" value="CAD9989371.1"/>
    <property type="molecule type" value="Transcribed_RNA"/>
</dbReference>
<dbReference type="PROSITE" id="PS51285">
    <property type="entry name" value="AGC_KINASE_CTER"/>
    <property type="match status" value="1"/>
</dbReference>
<evidence type="ECO:0000256" key="7">
    <source>
        <dbReference type="ARBA" id="ARBA00022777"/>
    </source>
</evidence>
<protein>
    <recommendedName>
        <fullName evidence="2">cGMP-dependent protein kinase</fullName>
        <ecNumber evidence="2">2.7.11.12</ecNumber>
    </recommendedName>
</protein>
<dbReference type="PROSITE" id="PS00107">
    <property type="entry name" value="PROTEIN_KINASE_ATP"/>
    <property type="match status" value="1"/>
</dbReference>
<dbReference type="SUPFAM" id="SSF51206">
    <property type="entry name" value="cAMP-binding domain-like"/>
    <property type="match status" value="3"/>
</dbReference>
<evidence type="ECO:0000256" key="13">
    <source>
        <dbReference type="SAM" id="MobiDB-lite"/>
    </source>
</evidence>
<evidence type="ECO:0000256" key="3">
    <source>
        <dbReference type="ARBA" id="ARBA00022527"/>
    </source>
</evidence>
<feature type="binding site" evidence="12">
    <location>
        <position position="610"/>
    </location>
    <ligand>
        <name>ATP</name>
        <dbReference type="ChEBI" id="CHEBI:30616"/>
    </ligand>
</feature>
<keyword evidence="4" id="KW-0140">cGMP</keyword>
<keyword evidence="3" id="KW-0723">Serine/threonine-protein kinase</keyword>
<feature type="domain" description="Cyclic nucleotide-binding" evidence="15">
    <location>
        <begin position="206"/>
        <end position="296"/>
    </location>
</feature>
<evidence type="ECO:0000256" key="11">
    <source>
        <dbReference type="ARBA" id="ARBA00047462"/>
    </source>
</evidence>
<dbReference type="GO" id="GO:0005524">
    <property type="term" value="F:ATP binding"/>
    <property type="evidence" value="ECO:0007669"/>
    <property type="project" value="UniProtKB-UniRule"/>
</dbReference>
<dbReference type="PANTHER" id="PTHR24353:SF143">
    <property type="entry name" value="PROTEIN KINASE DOMAIN-CONTAINING PROTEIN"/>
    <property type="match status" value="1"/>
</dbReference>
<comment type="similarity">
    <text evidence="1">Belongs to the protein kinase superfamily. AGC Ser/Thr protein kinase family. cGMP subfamily.</text>
</comment>
<feature type="compositionally biased region" description="Basic residues" evidence="13">
    <location>
        <begin position="35"/>
        <end position="45"/>
    </location>
</feature>
<dbReference type="InterPro" id="IPR000595">
    <property type="entry name" value="cNMP-bd_dom"/>
</dbReference>
<dbReference type="InterPro" id="IPR017441">
    <property type="entry name" value="Protein_kinase_ATP_BS"/>
</dbReference>
<organism evidence="17">
    <name type="scientific">Entomoneis paludosa</name>
    <dbReference type="NCBI Taxonomy" id="265537"/>
    <lineage>
        <taxon>Eukaryota</taxon>
        <taxon>Sar</taxon>
        <taxon>Stramenopiles</taxon>
        <taxon>Ochrophyta</taxon>
        <taxon>Bacillariophyta</taxon>
        <taxon>Bacillariophyceae</taxon>
        <taxon>Bacillariophycidae</taxon>
        <taxon>Entomoneidaceae</taxon>
        <taxon>Entomoneis</taxon>
    </lineage>
</organism>
<dbReference type="Gene3D" id="1.10.510.10">
    <property type="entry name" value="Transferase(Phosphotransferase) domain 1"/>
    <property type="match status" value="1"/>
</dbReference>
<dbReference type="SMART" id="SM00133">
    <property type="entry name" value="S_TK_X"/>
    <property type="match status" value="1"/>
</dbReference>
<evidence type="ECO:0000313" key="17">
    <source>
        <dbReference type="EMBL" id="CAD9989371.1"/>
    </source>
</evidence>
<dbReference type="InterPro" id="IPR011009">
    <property type="entry name" value="Kinase-like_dom_sf"/>
</dbReference>
<dbReference type="InterPro" id="IPR018490">
    <property type="entry name" value="cNMP-bd_dom_sf"/>
</dbReference>
<dbReference type="AlphaFoldDB" id="A0A7S2YQJ5"/>
<feature type="compositionally biased region" description="Low complexity" evidence="13">
    <location>
        <begin position="1"/>
        <end position="13"/>
    </location>
</feature>
<name>A0A7S2YQJ5_9STRA</name>
<dbReference type="GO" id="GO:0030553">
    <property type="term" value="F:cGMP binding"/>
    <property type="evidence" value="ECO:0007669"/>
    <property type="project" value="UniProtKB-KW"/>
</dbReference>
<dbReference type="Gene3D" id="3.30.200.20">
    <property type="entry name" value="Phosphorylase Kinase, domain 1"/>
    <property type="match status" value="1"/>
</dbReference>
<dbReference type="SUPFAM" id="SSF56112">
    <property type="entry name" value="Protein kinase-like (PK-like)"/>
    <property type="match status" value="1"/>
</dbReference>
<dbReference type="InterPro" id="IPR008271">
    <property type="entry name" value="Ser/Thr_kinase_AS"/>
</dbReference>
<feature type="domain" description="AGC-kinase C-terminal" evidence="16">
    <location>
        <begin position="844"/>
        <end position="903"/>
    </location>
</feature>
<dbReference type="EC" id="2.7.11.12" evidence="2"/>
<comment type="catalytic activity">
    <reaction evidence="11">
        <text>L-seryl-[protein] + ATP = O-phospho-L-seryl-[protein] + ADP + H(+)</text>
        <dbReference type="Rhea" id="RHEA:17989"/>
        <dbReference type="Rhea" id="RHEA-COMP:9863"/>
        <dbReference type="Rhea" id="RHEA-COMP:11604"/>
        <dbReference type="ChEBI" id="CHEBI:15378"/>
        <dbReference type="ChEBI" id="CHEBI:29999"/>
        <dbReference type="ChEBI" id="CHEBI:30616"/>
        <dbReference type="ChEBI" id="CHEBI:83421"/>
        <dbReference type="ChEBI" id="CHEBI:456216"/>
        <dbReference type="EC" id="2.7.11.12"/>
    </reaction>
</comment>
<evidence type="ECO:0000259" key="15">
    <source>
        <dbReference type="PROSITE" id="PS50042"/>
    </source>
</evidence>
<dbReference type="PROSITE" id="PS50042">
    <property type="entry name" value="CNMP_BINDING_3"/>
    <property type="match status" value="2"/>
</dbReference>
<evidence type="ECO:0000256" key="1">
    <source>
        <dbReference type="ARBA" id="ARBA00006352"/>
    </source>
</evidence>
<evidence type="ECO:0000256" key="12">
    <source>
        <dbReference type="PROSITE-ProRule" id="PRU10141"/>
    </source>
</evidence>
<dbReference type="PROSITE" id="PS50011">
    <property type="entry name" value="PROTEIN_KINASE_DOM"/>
    <property type="match status" value="1"/>
</dbReference>
<keyword evidence="9" id="KW-0142">cGMP-binding</keyword>
<dbReference type="InterPro" id="IPR000961">
    <property type="entry name" value="AGC-kinase_C"/>
</dbReference>
<dbReference type="InterPro" id="IPR014710">
    <property type="entry name" value="RmlC-like_jellyroll"/>
</dbReference>
<evidence type="ECO:0000256" key="4">
    <source>
        <dbReference type="ARBA" id="ARBA00022535"/>
    </source>
</evidence>
<dbReference type="PANTHER" id="PTHR24353">
    <property type="entry name" value="CYCLIC NUCLEOTIDE-DEPENDENT PROTEIN KINASE"/>
    <property type="match status" value="1"/>
</dbReference>
<evidence type="ECO:0000256" key="8">
    <source>
        <dbReference type="ARBA" id="ARBA00022840"/>
    </source>
</evidence>
<keyword evidence="5" id="KW-0808">Transferase</keyword>
<sequence length="903" mass="101778">MSMTSNGSVSSHHSGGDDKKKKKSKDPNHASDPTKRKKLGRKSSKKSLVDLGDKKSSKKRTAPKRLELPREYMQAKPKKSRQQLLADREKKMTSSKKRPVLRAPENKRATAIVVEPTYEAPVHEKTQQEEKSLQKALSGVLPMQQISKRNVQRLVSAFQRHKANPGEELMLMRQAIIRDKMEAKNQKEAAKAAALANGTPQEPEPEAEPEEFFYVVEEGEVGIEINGVEVGKVKKGDTVGESNLYGYGNGKAGEHQPKYMAKGNTSLFRVDQKTYRSILQSDQQRIDQDKQNLLSQVALLQHMGLASKEKMAQALTPREFKKGETIVHKKKDDGNTFYIVSSGRLSCHMESASGKATTRNLDRGDIYGKEILSDEPKVDKNKVVAESDGLLYELDRAKFEAVVGKSRHVLLSPEEAKRLTSIPALCHTEKQELTAEELLKFFTSFKDRKYKAGETIIAEAGELVPAALYIVREGRVAEKTGRFHQIKIEGEAFGQDMFQQAKEERLDMVPSKHAVSAERDCVVGVLTIQAYRAAFEEELSSEASQAAKAKPAKKAKKQEEVSDIPKEVVKKRDFKLKNLVKKTMLGEGQFGQVWLVGDKTEKEERSYALKIQSKWELVNQNQAGVCIREKQIMSDLDHPFVIKLFASFHDKDFVYLLLDMVNGGELWNLIYPTPEYTYIGLPEKQAKFYALVVADILAYVHSKKYVYRDLKPENILISKLGYPTLIDFGFTKRISAKTFTMCGTPGYMPPEMILSSGHDFGADHWALGIMTYEMLTQQNYFFLDGMDEPMLYKSIVEDDFDPPTGRFSKAACDFMSSMLEKDPVMRLGGLAGGEDDILNHPWFGDLDLDAIRKQQVKAPWVPDVSDPFDATYFDDWGSLEDKTKQDLPSLSDEDALLFAEFEK</sequence>
<keyword evidence="6 12" id="KW-0547">Nucleotide-binding</keyword>
<accession>A0A7S2YQJ5</accession>
<evidence type="ECO:0000256" key="9">
    <source>
        <dbReference type="ARBA" id="ARBA00022992"/>
    </source>
</evidence>
<evidence type="ECO:0000256" key="5">
    <source>
        <dbReference type="ARBA" id="ARBA00022679"/>
    </source>
</evidence>
<proteinExistence type="inferred from homology"/>
<dbReference type="GO" id="GO:0004692">
    <property type="term" value="F:cGMP-dependent protein kinase activity"/>
    <property type="evidence" value="ECO:0007669"/>
    <property type="project" value="UniProtKB-EC"/>
</dbReference>
<evidence type="ECO:0000256" key="2">
    <source>
        <dbReference type="ARBA" id="ARBA00012428"/>
    </source>
</evidence>